<dbReference type="AlphaFoldDB" id="A0A1W1E4E4"/>
<comment type="similarity">
    <text evidence="2">Belongs to the CTP synthase family.</text>
</comment>
<dbReference type="NCBIfam" id="NF003792">
    <property type="entry name" value="PRK05380.1"/>
    <property type="match status" value="1"/>
</dbReference>
<evidence type="ECO:0000256" key="1">
    <source>
        <dbReference type="ARBA" id="ARBA00005171"/>
    </source>
</evidence>
<dbReference type="PROSITE" id="PS51273">
    <property type="entry name" value="GATASE_TYPE_1"/>
    <property type="match status" value="1"/>
</dbReference>
<dbReference type="InterPro" id="IPR029062">
    <property type="entry name" value="Class_I_gatase-like"/>
</dbReference>
<dbReference type="GO" id="GO:0044210">
    <property type="term" value="P:'de novo' CTP biosynthetic process"/>
    <property type="evidence" value="ECO:0007669"/>
    <property type="project" value="UniProtKB-UniPathway"/>
</dbReference>
<evidence type="ECO:0000256" key="11">
    <source>
        <dbReference type="ARBA" id="ARBA00047781"/>
    </source>
</evidence>
<name>A0A1W1E4E4_9ZZZZ</name>
<evidence type="ECO:0000256" key="5">
    <source>
        <dbReference type="ARBA" id="ARBA00022723"/>
    </source>
</evidence>
<dbReference type="GO" id="GO:0005524">
    <property type="term" value="F:ATP binding"/>
    <property type="evidence" value="ECO:0007669"/>
    <property type="project" value="UniProtKB-KW"/>
</dbReference>
<reference evidence="15" key="1">
    <citation type="submission" date="2016-10" db="EMBL/GenBank/DDBJ databases">
        <authorList>
            <person name="de Groot N.N."/>
        </authorList>
    </citation>
    <scope>NUCLEOTIDE SEQUENCE</scope>
</reference>
<dbReference type="PANTHER" id="PTHR11550">
    <property type="entry name" value="CTP SYNTHASE"/>
    <property type="match status" value="1"/>
</dbReference>
<dbReference type="FunFam" id="3.40.50.300:FF:000009">
    <property type="entry name" value="CTP synthase"/>
    <property type="match status" value="1"/>
</dbReference>
<protein>
    <recommendedName>
        <fullName evidence="12">CTP synthase</fullName>
        <ecNumber evidence="3">6.3.4.2</ecNumber>
    </recommendedName>
</protein>
<evidence type="ECO:0000313" key="15">
    <source>
        <dbReference type="EMBL" id="SFV88834.1"/>
    </source>
</evidence>
<proteinExistence type="inferred from homology"/>
<keyword evidence="6" id="KW-0547">Nucleotide-binding</keyword>
<keyword evidence="8" id="KW-0460">Magnesium</keyword>
<feature type="domain" description="Glutamine amidotransferase" evidence="13">
    <location>
        <begin position="302"/>
        <end position="534"/>
    </location>
</feature>
<dbReference type="NCBIfam" id="TIGR00337">
    <property type="entry name" value="PyrG"/>
    <property type="match status" value="1"/>
</dbReference>
<dbReference type="PANTHER" id="PTHR11550:SF0">
    <property type="entry name" value="CTP SYNTHASE-RELATED"/>
    <property type="match status" value="1"/>
</dbReference>
<dbReference type="UniPathway" id="UPA00159">
    <property type="reaction ID" value="UER00277"/>
</dbReference>
<dbReference type="SUPFAM" id="SSF52540">
    <property type="entry name" value="P-loop containing nucleoside triphosphate hydrolases"/>
    <property type="match status" value="1"/>
</dbReference>
<dbReference type="InterPro" id="IPR004468">
    <property type="entry name" value="CTP_synthase"/>
</dbReference>
<evidence type="ECO:0000256" key="9">
    <source>
        <dbReference type="ARBA" id="ARBA00022962"/>
    </source>
</evidence>
<dbReference type="CDD" id="cd01746">
    <property type="entry name" value="GATase1_CTP_Synthase"/>
    <property type="match status" value="1"/>
</dbReference>
<dbReference type="SUPFAM" id="SSF52317">
    <property type="entry name" value="Class I glutamine amidotransferase-like"/>
    <property type="match status" value="1"/>
</dbReference>
<comment type="catalytic activity">
    <reaction evidence="11">
        <text>UTP + L-glutamine + ATP + H2O = CTP + L-glutamate + ADP + phosphate + 2 H(+)</text>
        <dbReference type="Rhea" id="RHEA:26426"/>
        <dbReference type="ChEBI" id="CHEBI:15377"/>
        <dbReference type="ChEBI" id="CHEBI:15378"/>
        <dbReference type="ChEBI" id="CHEBI:29985"/>
        <dbReference type="ChEBI" id="CHEBI:30616"/>
        <dbReference type="ChEBI" id="CHEBI:37563"/>
        <dbReference type="ChEBI" id="CHEBI:43474"/>
        <dbReference type="ChEBI" id="CHEBI:46398"/>
        <dbReference type="ChEBI" id="CHEBI:58359"/>
        <dbReference type="ChEBI" id="CHEBI:456216"/>
        <dbReference type="EC" id="6.3.4.2"/>
    </reaction>
</comment>
<dbReference type="GO" id="GO:0005829">
    <property type="term" value="C:cytosol"/>
    <property type="evidence" value="ECO:0007669"/>
    <property type="project" value="TreeGrafter"/>
</dbReference>
<evidence type="ECO:0000259" key="13">
    <source>
        <dbReference type="Pfam" id="PF00117"/>
    </source>
</evidence>
<sequence>MATKYIFITGGVVSSLGKGIASASLATLLESRGLNVTMLKLDPYINVDPGTMSPFQHGEVFVTNDGAETDLDLGHYERFVRLQLGKKNNFTAGRVYQRVIERERRGDYLGATVQIVPHITNEIKDLTQAGAKGADVALVEIGGTAGDIESLPFLEAIRQMSLELGRENTLFIHLTLLPYLKAAGELKTKPTQHSVKELRGIGIQPDILICRSEHPLPDEERAKIALFTNVTSDSVFTSLDVDTIYKVPRALYEQGLDEVVVNKLALNCKPTDLSEWDSVVDKLNAPTADINVAMVGKYMDLTEAYKSLSEALLHAGINTQTKVNIHYFDSEEIEKTGTGCLSEMSAILVPGGFGNRGVEGKIATVTYARENNIPYLGICLGMQVAVIEYARNVANMEDANSTEFDATTPYPIVGLITEWQEENGSIQMRDADSDMGGTMRLGGQECVLTNPSKAKQIYGKQVITERHRHRYEVNNSLIKKLEEAGLKISGRSMDTSLVEMVEITDHPWFVACQFHPEFTSSPRDGHPLFESFVKAATKAHDLILSA</sequence>
<dbReference type="HAMAP" id="MF_01227">
    <property type="entry name" value="PyrG"/>
    <property type="match status" value="1"/>
</dbReference>
<gene>
    <name evidence="15" type="ORF">MNB_SUP05-SYMBIONT-7-133</name>
</gene>
<evidence type="ECO:0000256" key="2">
    <source>
        <dbReference type="ARBA" id="ARBA00007533"/>
    </source>
</evidence>
<evidence type="ECO:0000256" key="7">
    <source>
        <dbReference type="ARBA" id="ARBA00022840"/>
    </source>
</evidence>
<dbReference type="InterPro" id="IPR017926">
    <property type="entry name" value="GATASE"/>
</dbReference>
<comment type="pathway">
    <text evidence="1">Pyrimidine metabolism; CTP biosynthesis via de novo pathway; CTP from UDP: step 2/2.</text>
</comment>
<dbReference type="CDD" id="cd03113">
    <property type="entry name" value="CTPS_N"/>
    <property type="match status" value="1"/>
</dbReference>
<keyword evidence="5" id="KW-0479">Metal-binding</keyword>
<keyword evidence="7" id="KW-0067">ATP-binding</keyword>
<dbReference type="GO" id="GO:0097268">
    <property type="term" value="C:cytoophidium"/>
    <property type="evidence" value="ECO:0007669"/>
    <property type="project" value="UniProtKB-ARBA"/>
</dbReference>
<dbReference type="EC" id="6.3.4.2" evidence="3"/>
<accession>A0A1W1E4E4</accession>
<dbReference type="FunFam" id="3.40.50.880:FF:000002">
    <property type="entry name" value="CTP synthase"/>
    <property type="match status" value="1"/>
</dbReference>
<evidence type="ECO:0000256" key="6">
    <source>
        <dbReference type="ARBA" id="ARBA00022741"/>
    </source>
</evidence>
<evidence type="ECO:0000256" key="3">
    <source>
        <dbReference type="ARBA" id="ARBA00012291"/>
    </source>
</evidence>
<dbReference type="Pfam" id="PF00117">
    <property type="entry name" value="GATase"/>
    <property type="match status" value="1"/>
</dbReference>
<dbReference type="Gene3D" id="3.40.50.880">
    <property type="match status" value="1"/>
</dbReference>
<dbReference type="GO" id="GO:0046872">
    <property type="term" value="F:metal ion binding"/>
    <property type="evidence" value="ECO:0007669"/>
    <property type="project" value="UniProtKB-KW"/>
</dbReference>
<evidence type="ECO:0000259" key="14">
    <source>
        <dbReference type="Pfam" id="PF06418"/>
    </source>
</evidence>
<keyword evidence="10" id="KW-0665">Pyrimidine biosynthesis</keyword>
<keyword evidence="4 15" id="KW-0436">Ligase</keyword>
<dbReference type="GO" id="GO:0019856">
    <property type="term" value="P:pyrimidine nucleobase biosynthetic process"/>
    <property type="evidence" value="ECO:0007669"/>
    <property type="project" value="TreeGrafter"/>
</dbReference>
<dbReference type="InterPro" id="IPR033828">
    <property type="entry name" value="GATase1_CTP_Synthase"/>
</dbReference>
<dbReference type="GO" id="GO:0042802">
    <property type="term" value="F:identical protein binding"/>
    <property type="evidence" value="ECO:0007669"/>
    <property type="project" value="TreeGrafter"/>
</dbReference>
<dbReference type="Pfam" id="PF06418">
    <property type="entry name" value="CTP_synth_N"/>
    <property type="match status" value="1"/>
</dbReference>
<dbReference type="EMBL" id="FPIA01000090">
    <property type="protein sequence ID" value="SFV88834.1"/>
    <property type="molecule type" value="Genomic_DNA"/>
</dbReference>
<feature type="domain" description="CTP synthase N-terminal" evidence="14">
    <location>
        <begin position="4"/>
        <end position="266"/>
    </location>
</feature>
<evidence type="ECO:0000256" key="12">
    <source>
        <dbReference type="ARBA" id="ARBA00070745"/>
    </source>
</evidence>
<evidence type="ECO:0000256" key="8">
    <source>
        <dbReference type="ARBA" id="ARBA00022842"/>
    </source>
</evidence>
<dbReference type="InterPro" id="IPR027417">
    <property type="entry name" value="P-loop_NTPase"/>
</dbReference>
<dbReference type="InterPro" id="IPR017456">
    <property type="entry name" value="CTP_synthase_N"/>
</dbReference>
<evidence type="ECO:0000256" key="4">
    <source>
        <dbReference type="ARBA" id="ARBA00022598"/>
    </source>
</evidence>
<evidence type="ECO:0000256" key="10">
    <source>
        <dbReference type="ARBA" id="ARBA00022975"/>
    </source>
</evidence>
<dbReference type="GO" id="GO:0003883">
    <property type="term" value="F:CTP synthase activity"/>
    <property type="evidence" value="ECO:0007669"/>
    <property type="project" value="UniProtKB-EC"/>
</dbReference>
<keyword evidence="9" id="KW-0315">Glutamine amidotransferase</keyword>
<dbReference type="Gene3D" id="3.40.50.300">
    <property type="entry name" value="P-loop containing nucleotide triphosphate hydrolases"/>
    <property type="match status" value="1"/>
</dbReference>
<organism evidence="15">
    <name type="scientific">hydrothermal vent metagenome</name>
    <dbReference type="NCBI Taxonomy" id="652676"/>
    <lineage>
        <taxon>unclassified sequences</taxon>
        <taxon>metagenomes</taxon>
        <taxon>ecological metagenomes</taxon>
    </lineage>
</organism>